<accession>A0A4R6QSZ4</accession>
<dbReference type="OrthoDB" id="5792777at2"/>
<dbReference type="RefSeq" id="WP_133699375.1">
    <property type="nucleotide sequence ID" value="NZ_SNXS01000001.1"/>
</dbReference>
<dbReference type="AlphaFoldDB" id="A0A4R6QSZ4"/>
<proteinExistence type="predicted"/>
<evidence type="ECO:0000313" key="1">
    <source>
        <dbReference type="EMBL" id="TDP74770.1"/>
    </source>
</evidence>
<keyword evidence="2" id="KW-1185">Reference proteome</keyword>
<gene>
    <name evidence="1" type="ORF">DES47_101836</name>
</gene>
<comment type="caution">
    <text evidence="1">The sequence shown here is derived from an EMBL/GenBank/DDBJ whole genome shotgun (WGS) entry which is preliminary data.</text>
</comment>
<dbReference type="Gene3D" id="1.10.3110.10">
    <property type="entry name" value="protoporphyrinogen ix oxidase, domain 3"/>
    <property type="match status" value="1"/>
</dbReference>
<dbReference type="EMBL" id="SNXS01000001">
    <property type="protein sequence ID" value="TDP74770.1"/>
    <property type="molecule type" value="Genomic_DNA"/>
</dbReference>
<evidence type="ECO:0000313" key="2">
    <source>
        <dbReference type="Proteomes" id="UP000295361"/>
    </source>
</evidence>
<dbReference type="GO" id="GO:0016491">
    <property type="term" value="F:oxidoreductase activity"/>
    <property type="evidence" value="ECO:0007669"/>
    <property type="project" value="TreeGrafter"/>
</dbReference>
<organism evidence="1 2">
    <name type="scientific">Roseateles toxinivorans</name>
    <dbReference type="NCBI Taxonomy" id="270368"/>
    <lineage>
        <taxon>Bacteria</taxon>
        <taxon>Pseudomonadati</taxon>
        <taxon>Pseudomonadota</taxon>
        <taxon>Betaproteobacteria</taxon>
        <taxon>Burkholderiales</taxon>
        <taxon>Sphaerotilaceae</taxon>
        <taxon>Roseateles</taxon>
    </lineage>
</organism>
<dbReference type="Pfam" id="PF13450">
    <property type="entry name" value="NAD_binding_8"/>
    <property type="match status" value="1"/>
</dbReference>
<sequence>MEIAVIGGGIAGLVAAWQLSRRHAVTLFERHAVPGFVASSVALDATSSGLRIDVPLRVFYPGYYPTLTRLYAELGVATEPVDYATTFSDCDGLAYFRWRNARLGGWSLPYVLPQDVASARGWRIVQGALRFQTRARAALAAGGLGGASIGEFVAAERISPEFVDGLLLPAIATIATCSTEDARAYPAAVVAGYAAAGVARQSVRRARDGADAVAAKLLAGITRVQCKAGVVAVRRQPGAASSTRHAGAGRVTVQHVTGEEAFDHVVFATQANQALTLLADAAPDETAAMAAFRYRALEVLMHRDTGLMPRRRADWSPVNARVCAEHEQPESTIWINRVHPGLRHAEPLFQTVMPQRSPRDGSVIGQARFERPLVDAGSAAALASLQQLHAQPQRRVWWCGSYAETGVPLLESAVRSALAVAARVEAEASPAPARFRQRSPPSRH</sequence>
<dbReference type="Proteomes" id="UP000295361">
    <property type="component" value="Unassembled WGS sequence"/>
</dbReference>
<dbReference type="InParanoid" id="A0A4R6QSZ4"/>
<dbReference type="InterPro" id="IPR050464">
    <property type="entry name" value="Zeta_carotene_desat/Oxidored"/>
</dbReference>
<dbReference type="InterPro" id="IPR036188">
    <property type="entry name" value="FAD/NAD-bd_sf"/>
</dbReference>
<name>A0A4R6QSZ4_9BURK</name>
<reference evidence="1 2" key="1">
    <citation type="submission" date="2019-03" db="EMBL/GenBank/DDBJ databases">
        <title>Genomic Encyclopedia of Type Strains, Phase IV (KMG-IV): sequencing the most valuable type-strain genomes for metagenomic binning, comparative biology and taxonomic classification.</title>
        <authorList>
            <person name="Goeker M."/>
        </authorList>
    </citation>
    <scope>NUCLEOTIDE SEQUENCE [LARGE SCALE GENOMIC DNA]</scope>
    <source>
        <strain evidence="1 2">DSM 16998</strain>
    </source>
</reference>
<protein>
    <submittedName>
        <fullName evidence="1">Putative NAD/FAD-binding protein</fullName>
    </submittedName>
</protein>
<dbReference type="PANTHER" id="PTHR42923">
    <property type="entry name" value="PROTOPORPHYRINOGEN OXIDASE"/>
    <property type="match status" value="1"/>
</dbReference>
<dbReference type="Gene3D" id="3.90.660.20">
    <property type="entry name" value="Protoporphyrinogen oxidase, mitochondrial, domain 2"/>
    <property type="match status" value="1"/>
</dbReference>
<dbReference type="PANTHER" id="PTHR42923:SF17">
    <property type="entry name" value="AMINE OXIDASE DOMAIN-CONTAINING PROTEIN"/>
    <property type="match status" value="1"/>
</dbReference>
<dbReference type="Gene3D" id="3.50.50.60">
    <property type="entry name" value="FAD/NAD(P)-binding domain"/>
    <property type="match status" value="1"/>
</dbReference>
<dbReference type="SUPFAM" id="SSF51905">
    <property type="entry name" value="FAD/NAD(P)-binding domain"/>
    <property type="match status" value="1"/>
</dbReference>